<gene>
    <name evidence="1" type="ORF">HJG60_008344</name>
</gene>
<reference evidence="1 2" key="1">
    <citation type="journal article" date="2020" name="Nature">
        <title>Six reference-quality genomes reveal evolution of bat adaptations.</title>
        <authorList>
            <person name="Jebb D."/>
            <person name="Huang Z."/>
            <person name="Pippel M."/>
            <person name="Hughes G.M."/>
            <person name="Lavrichenko K."/>
            <person name="Devanna P."/>
            <person name="Winkler S."/>
            <person name="Jermiin L.S."/>
            <person name="Skirmuntt E.C."/>
            <person name="Katzourakis A."/>
            <person name="Burkitt-Gray L."/>
            <person name="Ray D.A."/>
            <person name="Sullivan K.A.M."/>
            <person name="Roscito J.G."/>
            <person name="Kirilenko B.M."/>
            <person name="Davalos L.M."/>
            <person name="Corthals A.P."/>
            <person name="Power M.L."/>
            <person name="Jones G."/>
            <person name="Ransome R.D."/>
            <person name="Dechmann D.K.N."/>
            <person name="Locatelli A.G."/>
            <person name="Puechmaille S.J."/>
            <person name="Fedrigo O."/>
            <person name="Jarvis E.D."/>
            <person name="Hiller M."/>
            <person name="Vernes S.C."/>
            <person name="Myers E.W."/>
            <person name="Teeling E.C."/>
        </authorList>
    </citation>
    <scope>NUCLEOTIDE SEQUENCE [LARGE SCALE GENOMIC DNA]</scope>
    <source>
        <strain evidence="1">Bat1K_MPI-CBG_1</strain>
    </source>
</reference>
<sequence length="196" mass="21620">MNQRARTGAPLLRLRLEKRKEVLLSKAERRAPEEEEAPARPCPCSRRAGGGGGGLVRGPSLCLLCPESPVSTEPSGADPQCPPRCLHLLSPRRRHDFTVLKETQIKHQLHNPSLLLQAREARMSGNLCAAPSTLPWTSRKRGSQREGGTFSHLRKTKVISSSPALGTSAYRDLRALPSECCTTHFLCSNLHNRTFK</sequence>
<dbReference type="EMBL" id="JABVXQ010000010">
    <property type="protein sequence ID" value="KAF6088521.1"/>
    <property type="molecule type" value="Genomic_DNA"/>
</dbReference>
<dbReference type="AlphaFoldDB" id="A0A834DPF3"/>
<comment type="caution">
    <text evidence="1">The sequence shown here is derived from an EMBL/GenBank/DDBJ whole genome shotgun (WGS) entry which is preliminary data.</text>
</comment>
<proteinExistence type="predicted"/>
<name>A0A834DPF3_9CHIR</name>
<protein>
    <submittedName>
        <fullName evidence="1">Uncharacterized protein</fullName>
    </submittedName>
</protein>
<evidence type="ECO:0000313" key="1">
    <source>
        <dbReference type="EMBL" id="KAF6088521.1"/>
    </source>
</evidence>
<evidence type="ECO:0000313" key="2">
    <source>
        <dbReference type="Proteomes" id="UP000664940"/>
    </source>
</evidence>
<accession>A0A834DPF3</accession>
<organism evidence="1 2">
    <name type="scientific">Phyllostomus discolor</name>
    <name type="common">pale spear-nosed bat</name>
    <dbReference type="NCBI Taxonomy" id="89673"/>
    <lineage>
        <taxon>Eukaryota</taxon>
        <taxon>Metazoa</taxon>
        <taxon>Chordata</taxon>
        <taxon>Craniata</taxon>
        <taxon>Vertebrata</taxon>
        <taxon>Euteleostomi</taxon>
        <taxon>Mammalia</taxon>
        <taxon>Eutheria</taxon>
        <taxon>Laurasiatheria</taxon>
        <taxon>Chiroptera</taxon>
        <taxon>Yangochiroptera</taxon>
        <taxon>Phyllostomidae</taxon>
        <taxon>Phyllostominae</taxon>
        <taxon>Phyllostomus</taxon>
    </lineage>
</organism>
<dbReference type="Proteomes" id="UP000664940">
    <property type="component" value="Unassembled WGS sequence"/>
</dbReference>